<dbReference type="PROSITE" id="PS51257">
    <property type="entry name" value="PROKAR_LIPOPROTEIN"/>
    <property type="match status" value="1"/>
</dbReference>
<dbReference type="CDD" id="cd08494">
    <property type="entry name" value="PBP2_NikA_DppA_OppA_like_6"/>
    <property type="match status" value="1"/>
</dbReference>
<dbReference type="Gene3D" id="3.10.105.10">
    <property type="entry name" value="Dipeptide-binding Protein, Domain 3"/>
    <property type="match status" value="1"/>
</dbReference>
<dbReference type="Pfam" id="PF00496">
    <property type="entry name" value="SBP_bac_5"/>
    <property type="match status" value="1"/>
</dbReference>
<dbReference type="InterPro" id="IPR039424">
    <property type="entry name" value="SBP_5"/>
</dbReference>
<feature type="domain" description="Solute-binding protein family 5" evidence="3">
    <location>
        <begin position="77"/>
        <end position="408"/>
    </location>
</feature>
<feature type="chain" id="PRO_5038699045" evidence="2">
    <location>
        <begin position="28"/>
        <end position="499"/>
    </location>
</feature>
<proteinExistence type="predicted"/>
<evidence type="ECO:0000313" key="4">
    <source>
        <dbReference type="EMBL" id="TCP50886.1"/>
    </source>
</evidence>
<evidence type="ECO:0000259" key="3">
    <source>
        <dbReference type="Pfam" id="PF00496"/>
    </source>
</evidence>
<dbReference type="Proteomes" id="UP000294911">
    <property type="component" value="Unassembled WGS sequence"/>
</dbReference>
<dbReference type="PANTHER" id="PTHR30290:SF38">
    <property type="entry name" value="D,D-DIPEPTIDE-BINDING PERIPLASMIC PROTEIN DDPA-RELATED"/>
    <property type="match status" value="1"/>
</dbReference>
<name>A0A4V2STI4_9PSEU</name>
<dbReference type="EMBL" id="SLXQ01000007">
    <property type="protein sequence ID" value="TCP50886.1"/>
    <property type="molecule type" value="Genomic_DNA"/>
</dbReference>
<dbReference type="GO" id="GO:0043190">
    <property type="term" value="C:ATP-binding cassette (ABC) transporter complex"/>
    <property type="evidence" value="ECO:0007669"/>
    <property type="project" value="InterPro"/>
</dbReference>
<evidence type="ECO:0000256" key="2">
    <source>
        <dbReference type="SAM" id="SignalP"/>
    </source>
</evidence>
<dbReference type="OrthoDB" id="9796817at2"/>
<feature type="signal peptide" evidence="2">
    <location>
        <begin position="1"/>
        <end position="27"/>
    </location>
</feature>
<reference evidence="4 5" key="1">
    <citation type="submission" date="2019-03" db="EMBL/GenBank/DDBJ databases">
        <title>Genomic Encyclopedia of Type Strains, Phase IV (KMG-IV): sequencing the most valuable type-strain genomes for metagenomic binning, comparative biology and taxonomic classification.</title>
        <authorList>
            <person name="Goeker M."/>
        </authorList>
    </citation>
    <scope>NUCLEOTIDE SEQUENCE [LARGE SCALE GENOMIC DNA]</scope>
    <source>
        <strain evidence="4 5">DSM 45765</strain>
    </source>
</reference>
<dbReference type="SUPFAM" id="SSF53850">
    <property type="entry name" value="Periplasmic binding protein-like II"/>
    <property type="match status" value="1"/>
</dbReference>
<keyword evidence="5" id="KW-1185">Reference proteome</keyword>
<dbReference type="Gene3D" id="3.40.190.10">
    <property type="entry name" value="Periplasmic binding protein-like II"/>
    <property type="match status" value="1"/>
</dbReference>
<keyword evidence="1 2" id="KW-0732">Signal</keyword>
<protein>
    <submittedName>
        <fullName evidence="4">Peptide/nickel transport system substrate-binding protein</fullName>
    </submittedName>
</protein>
<evidence type="ECO:0000313" key="5">
    <source>
        <dbReference type="Proteomes" id="UP000294911"/>
    </source>
</evidence>
<gene>
    <name evidence="4" type="ORF">EV191_107150</name>
</gene>
<sequence length="499" mass="54705">MRARVRPVAALLALLMVLVGCSAGSTATVSGDEDTLAVGFTAEPENFDFTTSDGTAIPQALLYNVYENLVKVGPDGELEPLLAKSWSISADRTVYDFRLQPDARFSNGARFTAADVKFSIERVPTEWAISLKSKMDVVDRVEVIAPDHARVVLKQPSNAWLFDMASRVGAMFSRTGVSDLANNPIGTGPYTVAERRRGDSIVLRANPDYWGTQPGYRTVVLKYIADPTSLNNALLSNEIDVIAQIAAPDSVPQFEADERFRVIQGTTNGEVVLAYNNARPPLDDARVRRALTMAVDRQALLETAWAGRGELIGSMVPPTDPWYEDLSTAYPHDPSKARELLARAGVRDLSLRLRIANLPYATAAAQVVASDLAQIGVQVTIDPLDFPAVWLDEVFTKHDYDMSIVQHVEPYDIVTFGDPDFYWGYDSPRVQRLLAQADSGSLQARNDKMREAARVLAEDAAANWLFLFPNVIAAKSEVTGLVPNQVSESFDLTGIRAAR</sequence>
<dbReference type="PANTHER" id="PTHR30290">
    <property type="entry name" value="PERIPLASMIC BINDING COMPONENT OF ABC TRANSPORTER"/>
    <property type="match status" value="1"/>
</dbReference>
<dbReference type="RefSeq" id="WP_132878124.1">
    <property type="nucleotide sequence ID" value="NZ_SLXQ01000007.1"/>
</dbReference>
<dbReference type="InterPro" id="IPR030678">
    <property type="entry name" value="Peptide/Ni-bd"/>
</dbReference>
<accession>A0A4V2STI4</accession>
<comment type="caution">
    <text evidence="4">The sequence shown here is derived from an EMBL/GenBank/DDBJ whole genome shotgun (WGS) entry which is preliminary data.</text>
</comment>
<evidence type="ECO:0000256" key="1">
    <source>
        <dbReference type="ARBA" id="ARBA00022729"/>
    </source>
</evidence>
<dbReference type="InterPro" id="IPR000914">
    <property type="entry name" value="SBP_5_dom"/>
</dbReference>
<dbReference type="GO" id="GO:0042597">
    <property type="term" value="C:periplasmic space"/>
    <property type="evidence" value="ECO:0007669"/>
    <property type="project" value="UniProtKB-ARBA"/>
</dbReference>
<dbReference type="AlphaFoldDB" id="A0A4V2STI4"/>
<dbReference type="PIRSF" id="PIRSF002741">
    <property type="entry name" value="MppA"/>
    <property type="match status" value="1"/>
</dbReference>
<organism evidence="4 5">
    <name type="scientific">Tamaricihabitans halophyticus</name>
    <dbReference type="NCBI Taxonomy" id="1262583"/>
    <lineage>
        <taxon>Bacteria</taxon>
        <taxon>Bacillati</taxon>
        <taxon>Actinomycetota</taxon>
        <taxon>Actinomycetes</taxon>
        <taxon>Pseudonocardiales</taxon>
        <taxon>Pseudonocardiaceae</taxon>
        <taxon>Tamaricihabitans</taxon>
    </lineage>
</organism>
<dbReference type="GO" id="GO:1904680">
    <property type="term" value="F:peptide transmembrane transporter activity"/>
    <property type="evidence" value="ECO:0007669"/>
    <property type="project" value="TreeGrafter"/>
</dbReference>
<dbReference type="GO" id="GO:0015833">
    <property type="term" value="P:peptide transport"/>
    <property type="evidence" value="ECO:0007669"/>
    <property type="project" value="TreeGrafter"/>
</dbReference>